<dbReference type="RefSeq" id="WP_185006857.1">
    <property type="nucleotide sequence ID" value="NZ_BAAAUI010000062.1"/>
</dbReference>
<dbReference type="SUPFAM" id="SSF56281">
    <property type="entry name" value="Metallo-hydrolase/oxidoreductase"/>
    <property type="match status" value="1"/>
</dbReference>
<dbReference type="EMBL" id="JACHMH010000001">
    <property type="protein sequence ID" value="MBB4680796.1"/>
    <property type="molecule type" value="Genomic_DNA"/>
</dbReference>
<keyword evidence="3" id="KW-1185">Reference proteome</keyword>
<evidence type="ECO:0000313" key="3">
    <source>
        <dbReference type="Proteomes" id="UP000533598"/>
    </source>
</evidence>
<dbReference type="PANTHER" id="PTHR42951:SF17">
    <property type="entry name" value="METALLO-BETA-LACTAMASE DOMAIN-CONTAINING PROTEIN"/>
    <property type="match status" value="1"/>
</dbReference>
<dbReference type="Gene3D" id="3.60.15.10">
    <property type="entry name" value="Ribonuclease Z/Hydroxyacylglutathione hydrolase-like"/>
    <property type="match status" value="1"/>
</dbReference>
<dbReference type="InterPro" id="IPR050855">
    <property type="entry name" value="NDM-1-like"/>
</dbReference>
<dbReference type="InterPro" id="IPR036866">
    <property type="entry name" value="RibonucZ/Hydroxyglut_hydro"/>
</dbReference>
<protein>
    <submittedName>
        <fullName evidence="2">Glyoxylase-like metal-dependent hydrolase (Beta-lactamase superfamily II)</fullName>
    </submittedName>
</protein>
<feature type="domain" description="Metallo-beta-lactamase" evidence="1">
    <location>
        <begin position="17"/>
        <end position="207"/>
    </location>
</feature>
<dbReference type="Proteomes" id="UP000533598">
    <property type="component" value="Unassembled WGS sequence"/>
</dbReference>
<comment type="caution">
    <text evidence="2">The sequence shown here is derived from an EMBL/GenBank/DDBJ whole genome shotgun (WGS) entry which is preliminary data.</text>
</comment>
<evidence type="ECO:0000313" key="2">
    <source>
        <dbReference type="EMBL" id="MBB4680796.1"/>
    </source>
</evidence>
<evidence type="ECO:0000259" key="1">
    <source>
        <dbReference type="SMART" id="SM00849"/>
    </source>
</evidence>
<dbReference type="InterPro" id="IPR001279">
    <property type="entry name" value="Metallo-B-lactamas"/>
</dbReference>
<dbReference type="CDD" id="cd07721">
    <property type="entry name" value="yflN-like_MBL-fold"/>
    <property type="match status" value="1"/>
</dbReference>
<dbReference type="PANTHER" id="PTHR42951">
    <property type="entry name" value="METALLO-BETA-LACTAMASE DOMAIN-CONTAINING"/>
    <property type="match status" value="1"/>
</dbReference>
<dbReference type="Pfam" id="PF00753">
    <property type="entry name" value="Lactamase_B"/>
    <property type="match status" value="1"/>
</dbReference>
<reference evidence="2 3" key="1">
    <citation type="submission" date="2020-08" db="EMBL/GenBank/DDBJ databases">
        <title>Sequencing the genomes of 1000 actinobacteria strains.</title>
        <authorList>
            <person name="Klenk H.-P."/>
        </authorList>
    </citation>
    <scope>NUCLEOTIDE SEQUENCE [LARGE SCALE GENOMIC DNA]</scope>
    <source>
        <strain evidence="2 3">DSM 44230</strain>
    </source>
</reference>
<keyword evidence="2" id="KW-0378">Hydrolase</keyword>
<dbReference type="GO" id="GO:0016787">
    <property type="term" value="F:hydrolase activity"/>
    <property type="evidence" value="ECO:0007669"/>
    <property type="project" value="UniProtKB-KW"/>
</dbReference>
<dbReference type="SMART" id="SM00849">
    <property type="entry name" value="Lactamase_B"/>
    <property type="match status" value="1"/>
</dbReference>
<accession>A0A7W7FVT0</accession>
<proteinExistence type="predicted"/>
<gene>
    <name evidence="2" type="ORF">HNR67_006914</name>
</gene>
<name>A0A7W7FVT0_9PSEU</name>
<dbReference type="AlphaFoldDB" id="A0A7W7FVT0"/>
<organism evidence="2 3">
    <name type="scientific">Crossiella cryophila</name>
    <dbReference type="NCBI Taxonomy" id="43355"/>
    <lineage>
        <taxon>Bacteria</taxon>
        <taxon>Bacillati</taxon>
        <taxon>Actinomycetota</taxon>
        <taxon>Actinomycetes</taxon>
        <taxon>Pseudonocardiales</taxon>
        <taxon>Pseudonocardiaceae</taxon>
        <taxon>Crossiella</taxon>
    </lineage>
</organism>
<sequence>MDTTPLLPNLTQLTFPVGQAYLWHDATEATLIDTGLPGYGDQVCEAVTGLGVPLRRIVLTHWHADHTGAAAEIVSWSNAEVIAHHADAPMIRGEAVGQPPVFEADWERELHGQISPGVPAHPPCRVDREVEDGEVLAFGGGARVIGAPGHTPGSIAVWLPSGVLFLGDAVVNVTELSVGVFNVDSELARKSFARLSELDFEIACFGHGPALLTNAGTRFRELAATLPT</sequence>